<evidence type="ECO:0000313" key="3">
    <source>
        <dbReference type="Proteomes" id="UP001196301"/>
    </source>
</evidence>
<dbReference type="PANTHER" id="PTHR30472:SF21">
    <property type="entry name" value="HEME-IRON TRANSPORT SYSTEM PERMEASE PROTEIN ISDF-RELATED"/>
    <property type="match status" value="1"/>
</dbReference>
<comment type="caution">
    <text evidence="2">The sequence shown here is derived from an EMBL/GenBank/DDBJ whole genome shotgun (WGS) entry which is preliminary data.</text>
</comment>
<feature type="transmembrane region" description="Helical" evidence="1">
    <location>
        <begin position="69"/>
        <end position="86"/>
    </location>
</feature>
<organism evidence="2 3">
    <name type="scientific">Intestinibacter bartlettii</name>
    <dbReference type="NCBI Taxonomy" id="261299"/>
    <lineage>
        <taxon>Bacteria</taxon>
        <taxon>Bacillati</taxon>
        <taxon>Bacillota</taxon>
        <taxon>Clostridia</taxon>
        <taxon>Peptostreptococcales</taxon>
        <taxon>Peptostreptococcaceae</taxon>
        <taxon>Intestinibacter</taxon>
    </lineage>
</organism>
<accession>A0ABS6E052</accession>
<sequence length="334" mass="36040">MSRIETPTLSSSKKICMILGTVFILFFTILISLRIGSIDISFKELLEGMFLNRQSNNFLIIKDLRMPRVLSAVIIGGNLAVAGALLQTTMKNPLADPGIIGISSGASLAAIVVMVLFSQFIKYKIILAFLGGIVAACLVYLIGEDKGFSPVRIILAGVCVNSILNALSSMMTVFNSSGVSTIQTWLLGSLVNVTWSDFKILACYTVIGLILCLCVIKSCDLMGLGDKTAQSLGLNVNKVRVLITFVAVFLTSISTGVGGVISFVGLVIPHICRFLIGSSHKFLIPFSYVMGGFLLLVADTVSRNIFRPYEIPVGVTMCLIGGPFFIYILRRSKK</sequence>
<dbReference type="EMBL" id="JAHLOQ010000031">
    <property type="protein sequence ID" value="MBU5336871.1"/>
    <property type="molecule type" value="Genomic_DNA"/>
</dbReference>
<feature type="transmembrane region" description="Helical" evidence="1">
    <location>
        <begin position="98"/>
        <end position="118"/>
    </location>
</feature>
<proteinExistence type="predicted"/>
<feature type="transmembrane region" description="Helical" evidence="1">
    <location>
        <begin position="12"/>
        <end position="33"/>
    </location>
</feature>
<evidence type="ECO:0000313" key="2">
    <source>
        <dbReference type="EMBL" id="MBU5336871.1"/>
    </source>
</evidence>
<dbReference type="Proteomes" id="UP001196301">
    <property type="component" value="Unassembled WGS sequence"/>
</dbReference>
<protein>
    <submittedName>
        <fullName evidence="2">Iron ABC transporter permease</fullName>
    </submittedName>
</protein>
<keyword evidence="3" id="KW-1185">Reference proteome</keyword>
<dbReference type="RefSeq" id="WP_216570766.1">
    <property type="nucleotide sequence ID" value="NZ_JAHLOQ010000031.1"/>
</dbReference>
<gene>
    <name evidence="2" type="ORF">KQI20_10510</name>
</gene>
<feature type="transmembrane region" description="Helical" evidence="1">
    <location>
        <begin position="309"/>
        <end position="329"/>
    </location>
</feature>
<feature type="transmembrane region" description="Helical" evidence="1">
    <location>
        <begin position="125"/>
        <end position="143"/>
    </location>
</feature>
<keyword evidence="1" id="KW-1133">Transmembrane helix</keyword>
<keyword evidence="1" id="KW-0472">Membrane</keyword>
<dbReference type="PANTHER" id="PTHR30472">
    <property type="entry name" value="FERRIC ENTEROBACTIN TRANSPORT SYSTEM PERMEASE PROTEIN"/>
    <property type="match status" value="1"/>
</dbReference>
<evidence type="ECO:0000256" key="1">
    <source>
        <dbReference type="SAM" id="Phobius"/>
    </source>
</evidence>
<dbReference type="CDD" id="cd06550">
    <property type="entry name" value="TM_ABC_iron-siderophores_like"/>
    <property type="match status" value="1"/>
</dbReference>
<dbReference type="Pfam" id="PF01032">
    <property type="entry name" value="FecCD"/>
    <property type="match status" value="1"/>
</dbReference>
<name>A0ABS6E052_9FIRM</name>
<reference evidence="2 3" key="1">
    <citation type="submission" date="2021-06" db="EMBL/GenBank/DDBJ databases">
        <authorList>
            <person name="Sun Q."/>
            <person name="Li D."/>
        </authorList>
    </citation>
    <scope>NUCLEOTIDE SEQUENCE [LARGE SCALE GENOMIC DNA]</scope>
    <source>
        <strain evidence="2 3">N19</strain>
    </source>
</reference>
<feature type="transmembrane region" description="Helical" evidence="1">
    <location>
        <begin position="201"/>
        <end position="223"/>
    </location>
</feature>
<keyword evidence="1" id="KW-0812">Transmembrane</keyword>
<feature type="transmembrane region" description="Helical" evidence="1">
    <location>
        <begin position="243"/>
        <end position="268"/>
    </location>
</feature>
<feature type="transmembrane region" description="Helical" evidence="1">
    <location>
        <begin position="280"/>
        <end position="297"/>
    </location>
</feature>
<dbReference type="InterPro" id="IPR000522">
    <property type="entry name" value="ABC_transptr_permease_BtuC"/>
</dbReference>
<feature type="transmembrane region" description="Helical" evidence="1">
    <location>
        <begin position="149"/>
        <end position="167"/>
    </location>
</feature>